<accession>A0ABV8S2N6</accession>
<dbReference type="PIRSF" id="PIRSF000138">
    <property type="entry name" value="Al-hdrx_acd_dh"/>
    <property type="match status" value="1"/>
</dbReference>
<gene>
    <name evidence="7" type="ORF">ACFO0J_15345</name>
</gene>
<comment type="similarity">
    <text evidence="5">Belongs to the FMN-dependent alpha-hydroxy acid dehydrogenase family.</text>
</comment>
<evidence type="ECO:0000256" key="2">
    <source>
        <dbReference type="ARBA" id="ARBA00022630"/>
    </source>
</evidence>
<feature type="domain" description="FMN hydroxy acid dehydrogenase" evidence="6">
    <location>
        <begin position="1"/>
        <end position="382"/>
    </location>
</feature>
<dbReference type="EMBL" id="JBHSDY010000010">
    <property type="protein sequence ID" value="MFC4299417.1"/>
    <property type="molecule type" value="Genomic_DNA"/>
</dbReference>
<dbReference type="InterPro" id="IPR037396">
    <property type="entry name" value="FMN_HAD"/>
</dbReference>
<dbReference type="InterPro" id="IPR008259">
    <property type="entry name" value="FMN_hydac_DH_AS"/>
</dbReference>
<keyword evidence="3" id="KW-0288">FMN</keyword>
<dbReference type="SUPFAM" id="SSF51395">
    <property type="entry name" value="FMN-linked oxidoreductases"/>
    <property type="match status" value="1"/>
</dbReference>
<dbReference type="InterPro" id="IPR000262">
    <property type="entry name" value="FMN-dep_DH"/>
</dbReference>
<dbReference type="PANTHER" id="PTHR10578:SF107">
    <property type="entry name" value="2-HYDROXYACID OXIDASE 1"/>
    <property type="match status" value="1"/>
</dbReference>
<dbReference type="PANTHER" id="PTHR10578">
    <property type="entry name" value="S -2-HYDROXY-ACID OXIDASE-RELATED"/>
    <property type="match status" value="1"/>
</dbReference>
<organism evidence="7 8">
    <name type="scientific">Castellaniella hirudinis</name>
    <dbReference type="NCBI Taxonomy" id="1144617"/>
    <lineage>
        <taxon>Bacteria</taxon>
        <taxon>Pseudomonadati</taxon>
        <taxon>Pseudomonadota</taxon>
        <taxon>Betaproteobacteria</taxon>
        <taxon>Burkholderiales</taxon>
        <taxon>Alcaligenaceae</taxon>
        <taxon>Castellaniella</taxon>
    </lineage>
</organism>
<evidence type="ECO:0000256" key="5">
    <source>
        <dbReference type="ARBA" id="ARBA00024042"/>
    </source>
</evidence>
<proteinExistence type="inferred from homology"/>
<dbReference type="CDD" id="cd02809">
    <property type="entry name" value="alpha_hydroxyacid_oxid_FMN"/>
    <property type="match status" value="1"/>
</dbReference>
<evidence type="ECO:0000256" key="1">
    <source>
        <dbReference type="ARBA" id="ARBA00001917"/>
    </source>
</evidence>
<reference evidence="8" key="1">
    <citation type="journal article" date="2019" name="Int. J. Syst. Evol. Microbiol.">
        <title>The Global Catalogue of Microorganisms (GCM) 10K type strain sequencing project: providing services to taxonomists for standard genome sequencing and annotation.</title>
        <authorList>
            <consortium name="The Broad Institute Genomics Platform"/>
            <consortium name="The Broad Institute Genome Sequencing Center for Infectious Disease"/>
            <person name="Wu L."/>
            <person name="Ma J."/>
        </authorList>
    </citation>
    <scope>NUCLEOTIDE SEQUENCE [LARGE SCALE GENOMIC DNA]</scope>
    <source>
        <strain evidence="8">CGMCC 1.19029</strain>
    </source>
</reference>
<name>A0ABV8S2N6_9BURK</name>
<dbReference type="GO" id="GO:0016491">
    <property type="term" value="F:oxidoreductase activity"/>
    <property type="evidence" value="ECO:0007669"/>
    <property type="project" value="UniProtKB-KW"/>
</dbReference>
<dbReference type="PROSITE" id="PS51349">
    <property type="entry name" value="FMN_HYDROXY_ACID_DH_2"/>
    <property type="match status" value="1"/>
</dbReference>
<dbReference type="EC" id="1.-.-.-" evidence="7"/>
<evidence type="ECO:0000256" key="4">
    <source>
        <dbReference type="ARBA" id="ARBA00023002"/>
    </source>
</evidence>
<keyword evidence="8" id="KW-1185">Reference proteome</keyword>
<dbReference type="InterPro" id="IPR013785">
    <property type="entry name" value="Aldolase_TIM"/>
</dbReference>
<evidence type="ECO:0000256" key="3">
    <source>
        <dbReference type="ARBA" id="ARBA00022643"/>
    </source>
</evidence>
<comment type="caution">
    <text evidence="7">The sequence shown here is derived from an EMBL/GenBank/DDBJ whole genome shotgun (WGS) entry which is preliminary data.</text>
</comment>
<dbReference type="Pfam" id="PF01070">
    <property type="entry name" value="FMN_dh"/>
    <property type="match status" value="1"/>
</dbReference>
<dbReference type="PROSITE" id="PS00557">
    <property type="entry name" value="FMN_HYDROXY_ACID_DH_1"/>
    <property type="match status" value="1"/>
</dbReference>
<protein>
    <submittedName>
        <fullName evidence="7">Alpha-hydroxy acid oxidase</fullName>
        <ecNumber evidence="7">1.-.-.-</ecNumber>
    </submittedName>
</protein>
<sequence length="384" mass="41133">MTLRLNSADWRAAARAALPRFVFDYLDGAADDALCLRRNRDDLDRVILTPRVLRDVSRLETGVEVFGRRWAQPFGIAPMGLNGLSWPGGDTVLAQAAAAHGLPFALSTASNARLEDLRAQAPSGIHWMQLYVMHRGLAEGIVERAARAGYEALVLTVDVPVGGNRELDIRHGFRVPFKPGARFLCDVMRHPRWAVRMARAGRFDFGNLRAEDAPGADSAGLQAALLTRAMDRSLTWDSLSWLRQLWKGPLLLKGVLHPDDARRALDHGADGLIVSNHGGRQSDASPSAIAALPGVVQAVGGRVPVLMDSGIRRGNDVIRALALGARAVLLGRPLLYGLAGAGAAGVESVLSQFEAELQRGMALLGLENLDDVPGSGLVNGPDLS</sequence>
<dbReference type="RefSeq" id="WP_376813950.1">
    <property type="nucleotide sequence ID" value="NZ_JBHSDY010000010.1"/>
</dbReference>
<dbReference type="InterPro" id="IPR012133">
    <property type="entry name" value="Alpha-hydoxy_acid_DH_FMN"/>
</dbReference>
<keyword evidence="4 7" id="KW-0560">Oxidoreductase</keyword>
<comment type="cofactor">
    <cofactor evidence="1">
        <name>FMN</name>
        <dbReference type="ChEBI" id="CHEBI:58210"/>
    </cofactor>
</comment>
<dbReference type="Gene3D" id="3.20.20.70">
    <property type="entry name" value="Aldolase class I"/>
    <property type="match status" value="1"/>
</dbReference>
<keyword evidence="2" id="KW-0285">Flavoprotein</keyword>
<dbReference type="Proteomes" id="UP001595756">
    <property type="component" value="Unassembled WGS sequence"/>
</dbReference>
<evidence type="ECO:0000313" key="8">
    <source>
        <dbReference type="Proteomes" id="UP001595756"/>
    </source>
</evidence>
<evidence type="ECO:0000259" key="6">
    <source>
        <dbReference type="PROSITE" id="PS51349"/>
    </source>
</evidence>
<evidence type="ECO:0000313" key="7">
    <source>
        <dbReference type="EMBL" id="MFC4299417.1"/>
    </source>
</evidence>